<dbReference type="Gene3D" id="3.90.550.10">
    <property type="entry name" value="Spore Coat Polysaccharide Biosynthesis Protein SpsA, Chain A"/>
    <property type="match status" value="1"/>
</dbReference>
<dbReference type="InterPro" id="IPR029044">
    <property type="entry name" value="Nucleotide-diphossugar_trans"/>
</dbReference>
<dbReference type="GO" id="GO:0016758">
    <property type="term" value="F:hexosyltransferase activity"/>
    <property type="evidence" value="ECO:0007669"/>
    <property type="project" value="UniProtKB-ARBA"/>
</dbReference>
<dbReference type="GeneID" id="302995118"/>
<proteinExistence type="predicted"/>
<protein>
    <submittedName>
        <fullName evidence="4">Glycosyltransferase family 2 protein</fullName>
    </submittedName>
</protein>
<comment type="caution">
    <text evidence="4">The sequence shown here is derived from an EMBL/GenBank/DDBJ whole genome shotgun (WGS) entry which is preliminary data.</text>
</comment>
<organism evidence="4 5">
    <name type="scientific">Segatella hominis</name>
    <dbReference type="NCBI Taxonomy" id="2518605"/>
    <lineage>
        <taxon>Bacteria</taxon>
        <taxon>Pseudomonadati</taxon>
        <taxon>Bacteroidota</taxon>
        <taxon>Bacteroidia</taxon>
        <taxon>Bacteroidales</taxon>
        <taxon>Prevotellaceae</taxon>
        <taxon>Segatella</taxon>
    </lineage>
</organism>
<evidence type="ECO:0000259" key="3">
    <source>
        <dbReference type="Pfam" id="PF00535"/>
    </source>
</evidence>
<dbReference type="CDD" id="cd00761">
    <property type="entry name" value="Glyco_tranf_GTA_type"/>
    <property type="match status" value="1"/>
</dbReference>
<reference evidence="4 5" key="1">
    <citation type="submission" date="2019-02" db="EMBL/GenBank/DDBJ databases">
        <title>Draft Genome Sequence of the Prevotella sp. BCRC 81118, Isolated from Human Feces.</title>
        <authorList>
            <person name="Huang C.-H."/>
        </authorList>
    </citation>
    <scope>NUCLEOTIDE SEQUENCE [LARGE SCALE GENOMIC DNA]</scope>
    <source>
        <strain evidence="4 5">BCRC 81118</strain>
    </source>
</reference>
<dbReference type="RefSeq" id="WP_134843308.1">
    <property type="nucleotide sequence ID" value="NZ_SGVY01000015.1"/>
</dbReference>
<evidence type="ECO:0000313" key="5">
    <source>
        <dbReference type="Proteomes" id="UP000297872"/>
    </source>
</evidence>
<dbReference type="EMBL" id="SGVY01000015">
    <property type="protein sequence ID" value="TFH81907.1"/>
    <property type="molecule type" value="Genomic_DNA"/>
</dbReference>
<keyword evidence="1" id="KW-0328">Glycosyltransferase</keyword>
<evidence type="ECO:0000256" key="2">
    <source>
        <dbReference type="ARBA" id="ARBA00022679"/>
    </source>
</evidence>
<dbReference type="PANTHER" id="PTHR22916">
    <property type="entry name" value="GLYCOSYLTRANSFERASE"/>
    <property type="match status" value="1"/>
</dbReference>
<dbReference type="PANTHER" id="PTHR22916:SF51">
    <property type="entry name" value="GLYCOSYLTRANSFERASE EPSH-RELATED"/>
    <property type="match status" value="1"/>
</dbReference>
<sequence length="354" mass="41116">MLTVSILTPVYGVEKYIEQCARSLFGQSYAQIEYIFVDDCTPDRSISILESLIQEYPERASQIRIIHHEKNRGVGAARQNALMAAHGDYIMFVDSDDFLPENAVEKLIENTKGQTGLTENTQGQADLIDGSYCEWNSGKASEPQRPFTENGEVFLKMLICQNIITNRLWGRLYRRQMIMEHEIFFEEGINYAEDLFWNAQFLYHSIQDKRTANNASPQTREVRNHKVGSKRNGNHKVCINDVVYYYRTDNINSYNHNISEKNLLSYFKSTRHLIDFFEKYDTANTYRRAIDIGVVNAYRWARNAKISLAQVDKSLNYIPHSHIIRLVIQLIKWGIPANCVNLLYLSYRRLLGTK</sequence>
<gene>
    <name evidence="4" type="ORF">EXN75_07415</name>
</gene>
<dbReference type="AlphaFoldDB" id="A0A4Y8VNC2"/>
<dbReference type="SUPFAM" id="SSF53448">
    <property type="entry name" value="Nucleotide-diphospho-sugar transferases"/>
    <property type="match status" value="1"/>
</dbReference>
<feature type="domain" description="Glycosyltransferase 2-like" evidence="3">
    <location>
        <begin position="5"/>
        <end position="110"/>
    </location>
</feature>
<dbReference type="Pfam" id="PF00535">
    <property type="entry name" value="Glycos_transf_2"/>
    <property type="match status" value="1"/>
</dbReference>
<dbReference type="InterPro" id="IPR001173">
    <property type="entry name" value="Glyco_trans_2-like"/>
</dbReference>
<keyword evidence="5" id="KW-1185">Reference proteome</keyword>
<evidence type="ECO:0000313" key="4">
    <source>
        <dbReference type="EMBL" id="TFH81907.1"/>
    </source>
</evidence>
<evidence type="ECO:0000256" key="1">
    <source>
        <dbReference type="ARBA" id="ARBA00022676"/>
    </source>
</evidence>
<name>A0A4Y8VNC2_9BACT</name>
<keyword evidence="2 4" id="KW-0808">Transferase</keyword>
<dbReference type="OrthoDB" id="1114838at2"/>
<dbReference type="Proteomes" id="UP000297872">
    <property type="component" value="Unassembled WGS sequence"/>
</dbReference>
<accession>A0A4Y8VNC2</accession>